<feature type="compositionally biased region" description="Polar residues" evidence="1">
    <location>
        <begin position="321"/>
        <end position="339"/>
    </location>
</feature>
<evidence type="ECO:0000313" key="2">
    <source>
        <dbReference type="Ensembl" id="ENSMMDP00005054774.1"/>
    </source>
</evidence>
<evidence type="ECO:0000313" key="3">
    <source>
        <dbReference type="Proteomes" id="UP000472263"/>
    </source>
</evidence>
<reference evidence="2" key="2">
    <citation type="submission" date="2025-08" db="UniProtKB">
        <authorList>
            <consortium name="Ensembl"/>
        </authorList>
    </citation>
    <scope>IDENTIFICATION</scope>
</reference>
<dbReference type="GO" id="GO:0036064">
    <property type="term" value="C:ciliary basal body"/>
    <property type="evidence" value="ECO:0007669"/>
    <property type="project" value="TreeGrafter"/>
</dbReference>
<dbReference type="Ensembl" id="ENSMMDT00005055823.1">
    <property type="protein sequence ID" value="ENSMMDP00005054774.1"/>
    <property type="gene ID" value="ENSMMDG00005024550.1"/>
</dbReference>
<feature type="compositionally biased region" description="Basic and acidic residues" evidence="1">
    <location>
        <begin position="379"/>
        <end position="419"/>
    </location>
</feature>
<sequence>MQGEESPYFCSGSSIISTPRFNTSFHVKQIVYPSCRINDFRSHSHPTRPASEFNYRSPEAPSRRQQSACSAATSGSQACYKTFQDPMQKTYSGDLLQRHSQHFTQDKPFTPKTLKSDKSSYLSNYSYYRAPRRNPNQDCINPRLIRQETYQGTTQTKERSSVELDDLPQVISTEHEWSEDELSGPNLSVSRHVSAVEEELMYLEFISDVTEDILARGHFSDRVLDLVIKRHIDMNKHRLDEGKMRHFLEGLRKEFEAPVSTPTTSSELEGKEDDMRQKHFPRLQSRASKQVEIREDNDNFPYASLIKYCDSPENAISHLVSTSLHRSSPQRTASPSVTNKLELEGRKKGSSSPWFSENGSEYAGINEEDCHQNQTDTTGMERESVRQNHVYNSEEDHHEDHAEVNDGLSREVDDLERSF</sequence>
<accession>A0A668AWS4</accession>
<dbReference type="GO" id="GO:0120200">
    <property type="term" value="C:rod photoreceptor outer segment"/>
    <property type="evidence" value="ECO:0007669"/>
    <property type="project" value="TreeGrafter"/>
</dbReference>
<dbReference type="PANTHER" id="PTHR14917:SF4">
    <property type="entry name" value="SPERMATOGENESIS-ASSOCIATED 7"/>
    <property type="match status" value="1"/>
</dbReference>
<proteinExistence type="predicted"/>
<feature type="region of interest" description="Disordered" evidence="1">
    <location>
        <begin position="42"/>
        <end position="66"/>
    </location>
</feature>
<feature type="region of interest" description="Disordered" evidence="1">
    <location>
        <begin position="321"/>
        <end position="419"/>
    </location>
</feature>
<reference evidence="2" key="1">
    <citation type="submission" date="2019-06" db="EMBL/GenBank/DDBJ databases">
        <authorList>
            <consortium name="Wellcome Sanger Institute Data Sharing"/>
        </authorList>
    </citation>
    <scope>NUCLEOTIDE SEQUENCE [LARGE SCALE GENOMIC DNA]</scope>
</reference>
<evidence type="ECO:0008006" key="4">
    <source>
        <dbReference type="Google" id="ProtNLM"/>
    </source>
</evidence>
<dbReference type="InterPro" id="IPR029357">
    <property type="entry name" value="SPATA7"/>
</dbReference>
<dbReference type="Pfam" id="PF15244">
    <property type="entry name" value="HSD3"/>
    <property type="match status" value="2"/>
</dbReference>
<dbReference type="GO" id="GO:0120206">
    <property type="term" value="C:photoreceptor distal connecting cilium"/>
    <property type="evidence" value="ECO:0007669"/>
    <property type="project" value="TreeGrafter"/>
</dbReference>
<keyword evidence="3" id="KW-1185">Reference proteome</keyword>
<dbReference type="AlphaFoldDB" id="A0A668AWS4"/>
<organism evidence="2 3">
    <name type="scientific">Myripristis murdjan</name>
    <name type="common">pinecone soldierfish</name>
    <dbReference type="NCBI Taxonomy" id="586833"/>
    <lineage>
        <taxon>Eukaryota</taxon>
        <taxon>Metazoa</taxon>
        <taxon>Chordata</taxon>
        <taxon>Craniata</taxon>
        <taxon>Vertebrata</taxon>
        <taxon>Euteleostomi</taxon>
        <taxon>Actinopterygii</taxon>
        <taxon>Neopterygii</taxon>
        <taxon>Teleostei</taxon>
        <taxon>Neoteleostei</taxon>
        <taxon>Acanthomorphata</taxon>
        <taxon>Holocentriformes</taxon>
        <taxon>Holocentridae</taxon>
        <taxon>Myripristis</taxon>
    </lineage>
</organism>
<name>A0A668AWS4_9TELE</name>
<dbReference type="PANTHER" id="PTHR14917">
    <property type="entry name" value="SPERMATOGENESIS-ASSOCIATED PROTEIN 7"/>
    <property type="match status" value="1"/>
</dbReference>
<feature type="region of interest" description="Disordered" evidence="1">
    <location>
        <begin position="257"/>
        <end position="294"/>
    </location>
</feature>
<feature type="compositionally biased region" description="Polar residues" evidence="1">
    <location>
        <begin position="350"/>
        <end position="359"/>
    </location>
</feature>
<dbReference type="GO" id="GO:0045494">
    <property type="term" value="P:photoreceptor cell maintenance"/>
    <property type="evidence" value="ECO:0007669"/>
    <property type="project" value="TreeGrafter"/>
</dbReference>
<reference evidence="2" key="3">
    <citation type="submission" date="2025-09" db="UniProtKB">
        <authorList>
            <consortium name="Ensembl"/>
        </authorList>
    </citation>
    <scope>IDENTIFICATION</scope>
</reference>
<dbReference type="InParanoid" id="A0A668AWS4"/>
<protein>
    <recommendedName>
        <fullName evidence="4">Spermatogenesis associated 7</fullName>
    </recommendedName>
</protein>
<dbReference type="GO" id="GO:0005930">
    <property type="term" value="C:axoneme"/>
    <property type="evidence" value="ECO:0007669"/>
    <property type="project" value="TreeGrafter"/>
</dbReference>
<dbReference type="GeneTree" id="ENSGT00390000014113"/>
<dbReference type="GO" id="GO:0000226">
    <property type="term" value="P:microtubule cytoskeleton organization"/>
    <property type="evidence" value="ECO:0007669"/>
    <property type="project" value="TreeGrafter"/>
</dbReference>
<evidence type="ECO:0000256" key="1">
    <source>
        <dbReference type="SAM" id="MobiDB-lite"/>
    </source>
</evidence>
<dbReference type="Proteomes" id="UP000472263">
    <property type="component" value="Chromosome 15"/>
</dbReference>